<dbReference type="Pfam" id="PF00106">
    <property type="entry name" value="adh_short"/>
    <property type="match status" value="1"/>
</dbReference>
<dbReference type="PRINTS" id="PR00081">
    <property type="entry name" value="GDHRDH"/>
</dbReference>
<keyword evidence="2" id="KW-0560">Oxidoreductase</keyword>
<evidence type="ECO:0000256" key="2">
    <source>
        <dbReference type="ARBA" id="ARBA00023002"/>
    </source>
</evidence>
<dbReference type="GO" id="GO:0016491">
    <property type="term" value="F:oxidoreductase activity"/>
    <property type="evidence" value="ECO:0007669"/>
    <property type="project" value="UniProtKB-KW"/>
</dbReference>
<keyword evidence="4" id="KW-1185">Reference proteome</keyword>
<dbReference type="PANTHER" id="PTHR24320">
    <property type="entry name" value="RETINOL DEHYDROGENASE"/>
    <property type="match status" value="1"/>
</dbReference>
<organism evidence="3 4">
    <name type="scientific">Ustilago bromivora</name>
    <dbReference type="NCBI Taxonomy" id="307758"/>
    <lineage>
        <taxon>Eukaryota</taxon>
        <taxon>Fungi</taxon>
        <taxon>Dikarya</taxon>
        <taxon>Basidiomycota</taxon>
        <taxon>Ustilaginomycotina</taxon>
        <taxon>Ustilaginomycetes</taxon>
        <taxon>Ustilaginales</taxon>
        <taxon>Ustilaginaceae</taxon>
        <taxon>Ustilago</taxon>
    </lineage>
</organism>
<reference evidence="3" key="1">
    <citation type="submission" date="2018-08" db="EMBL/GenBank/DDBJ databases">
        <authorList>
            <person name="Guldener U."/>
        </authorList>
    </citation>
    <scope>NUCLEOTIDE SEQUENCE</scope>
    <source>
        <strain evidence="3">UB2</strain>
    </source>
</reference>
<proteinExistence type="inferred from homology"/>
<evidence type="ECO:0000256" key="1">
    <source>
        <dbReference type="ARBA" id="ARBA00006484"/>
    </source>
</evidence>
<protein>
    <submittedName>
        <fullName evidence="3">Related to alcohol dehydrogenase homolog Bli-4</fullName>
    </submittedName>
</protein>
<evidence type="ECO:0000313" key="3">
    <source>
        <dbReference type="EMBL" id="SYW82921.1"/>
    </source>
</evidence>
<name>A0A8H8TTD8_9BASI</name>
<dbReference type="SUPFAM" id="SSF51735">
    <property type="entry name" value="NAD(P)-binding Rossmann-fold domains"/>
    <property type="match status" value="1"/>
</dbReference>
<dbReference type="PANTHER" id="PTHR24320:SF33">
    <property type="entry name" value="OXIDOREDUCTASE BLI-4, MITOCHONDRIAL-RELATED"/>
    <property type="match status" value="1"/>
</dbReference>
<dbReference type="EMBL" id="ULHB01000137">
    <property type="protein sequence ID" value="SYW82921.1"/>
    <property type="molecule type" value="Genomic_DNA"/>
</dbReference>
<accession>A0A8H8TTD8</accession>
<dbReference type="InterPro" id="IPR036291">
    <property type="entry name" value="NAD(P)-bd_dom_sf"/>
</dbReference>
<comment type="caution">
    <text evidence="3">The sequence shown here is derived from an EMBL/GenBank/DDBJ whole genome shotgun (WGS) entry which is preliminary data.</text>
</comment>
<dbReference type="AlphaFoldDB" id="A0A8H8TTD8"/>
<gene>
    <name evidence="3" type="ORF">UBRO2_05026</name>
</gene>
<sequence length="439" mass="48876">MSLPIRYTLPQRPATVAAIGIAAYYFGRQNRDLANLFGGRANFDKWAGIIFNIHAAEALAMLVYTLYRGADLVTAERIPTRSACHLHTRIRKMESIKHTIAENLGVAPTLSGDPHKLVDTQYQFELEQVGDLSGKVALVTGGSEGIGFGCTHTLLKAGISKVFVMSMSEEIISQAKDAFDKDEELPQDAASRIVWKRCDLMDWKHVQQVGREITNETDRLDIFIANAGKGIMKYALDRHGIDSHMSINHLGHVVLIDAILPLLQQTTQKFQTKVRLVSLSSNLAAQTPKETEFDTEEDFKTDIGPQPLYGRSKLANLLFIRYLNRKYSLEGDHTDVIFNACHPGIVETRQSEVWIHEPFPILGYGMNLINPIKKDIFQGSVSAMYCATQPTKGGNFICPPAIPEDGPEKSRDEDMQDRLARLSKQVIERAGVTLTTIPV</sequence>
<dbReference type="Gene3D" id="3.40.50.720">
    <property type="entry name" value="NAD(P)-binding Rossmann-like Domain"/>
    <property type="match status" value="1"/>
</dbReference>
<dbReference type="InterPro" id="IPR002347">
    <property type="entry name" value="SDR_fam"/>
</dbReference>
<evidence type="ECO:0000313" key="4">
    <source>
        <dbReference type="Proteomes" id="UP000658997"/>
    </source>
</evidence>
<dbReference type="Proteomes" id="UP000658997">
    <property type="component" value="Unassembled WGS sequence"/>
</dbReference>
<comment type="similarity">
    <text evidence="1">Belongs to the short-chain dehydrogenases/reductases (SDR) family.</text>
</comment>